<dbReference type="RefSeq" id="XP_018295548.1">
    <property type="nucleotide sequence ID" value="XM_018434999.1"/>
</dbReference>
<evidence type="ECO:0000313" key="1">
    <source>
        <dbReference type="EMBL" id="OAD77508.1"/>
    </source>
</evidence>
<proteinExistence type="predicted"/>
<dbReference type="GeneID" id="28995905"/>
<name>A0A167P9A6_PHYB8</name>
<dbReference type="Proteomes" id="UP000077315">
    <property type="component" value="Unassembled WGS sequence"/>
</dbReference>
<dbReference type="EMBL" id="KV440974">
    <property type="protein sequence ID" value="OAD77508.1"/>
    <property type="molecule type" value="Genomic_DNA"/>
</dbReference>
<reference evidence="2" key="1">
    <citation type="submission" date="2015-06" db="EMBL/GenBank/DDBJ databases">
        <title>Expansion of signal transduction pathways in fungi by whole-genome duplication.</title>
        <authorList>
            <consortium name="DOE Joint Genome Institute"/>
            <person name="Corrochano L.M."/>
            <person name="Kuo A."/>
            <person name="Marcet-Houben M."/>
            <person name="Polaino S."/>
            <person name="Salamov A."/>
            <person name="Villalobos J.M."/>
            <person name="Alvarez M.I."/>
            <person name="Avalos J."/>
            <person name="Benito E.P."/>
            <person name="Benoit I."/>
            <person name="Burger G."/>
            <person name="Camino L.P."/>
            <person name="Canovas D."/>
            <person name="Cerda-Olmedo E."/>
            <person name="Cheng J.-F."/>
            <person name="Dominguez A."/>
            <person name="Elias M."/>
            <person name="Eslava A.P."/>
            <person name="Glaser F."/>
            <person name="Grimwood J."/>
            <person name="Gutierrez G."/>
            <person name="Heitman J."/>
            <person name="Henrissat B."/>
            <person name="Iturriaga E.A."/>
            <person name="Lang B.F."/>
            <person name="Lavin J.L."/>
            <person name="Lee S."/>
            <person name="Li W."/>
            <person name="Lindquist E."/>
            <person name="Lopez-Garcia S."/>
            <person name="Luque E.M."/>
            <person name="Marcos A.T."/>
            <person name="Martin J."/>
            <person name="McCluskey K."/>
            <person name="Medina H.R."/>
            <person name="Miralles-Duran A."/>
            <person name="Miyazaki A."/>
            <person name="Munoz-Torres E."/>
            <person name="Oguiza J.A."/>
            <person name="Ohm R."/>
            <person name="Olmedo M."/>
            <person name="Orejas M."/>
            <person name="Ortiz-Castellanos L."/>
            <person name="Pisabarro A.G."/>
            <person name="Rodriguez-Romero J."/>
            <person name="Ruiz-Herrera J."/>
            <person name="Ruiz-Vazquez R."/>
            <person name="Sanz C."/>
            <person name="Schackwitz W."/>
            <person name="Schmutz J."/>
            <person name="Shahriari M."/>
            <person name="Shelest E."/>
            <person name="Silva-Franco F."/>
            <person name="Soanes D."/>
            <person name="Syed K."/>
            <person name="Tagua V.G."/>
            <person name="Talbot N.J."/>
            <person name="Thon M."/>
            <person name="De vries R.P."/>
            <person name="Wiebenga A."/>
            <person name="Yadav J.S."/>
            <person name="Braun E.L."/>
            <person name="Baker S."/>
            <person name="Garre V."/>
            <person name="Horwitz B."/>
            <person name="Torres-Martinez S."/>
            <person name="Idnurm A."/>
            <person name="Herrera-Estrella A."/>
            <person name="Gabaldon T."/>
            <person name="Grigoriev I.V."/>
        </authorList>
    </citation>
    <scope>NUCLEOTIDE SEQUENCE [LARGE SCALE GENOMIC DNA]</scope>
    <source>
        <strain evidence="2">NRRL 1555(-)</strain>
    </source>
</reference>
<accession>A0A167P9A6</accession>
<sequence length="158" mass="18420">MFRFEFSGFKQPVVFSVIIWYPPSFLPSQYEEMGGFSYYMFMVSILLCSKKGPTLQTNHIFIYFALLLKVATVEFNLQNYTNIMTYYIKGECIDPHSTFITIFHMRNYSNLNRLVSQLKRNISNKVLLKCLCISPDAEPQSLCYLKSVDTEVIIDRAT</sequence>
<keyword evidence="2" id="KW-1185">Reference proteome</keyword>
<organism evidence="1 2">
    <name type="scientific">Phycomyces blakesleeanus (strain ATCC 8743b / DSM 1359 / FGSC 10004 / NBRC 33097 / NRRL 1555)</name>
    <dbReference type="NCBI Taxonomy" id="763407"/>
    <lineage>
        <taxon>Eukaryota</taxon>
        <taxon>Fungi</taxon>
        <taxon>Fungi incertae sedis</taxon>
        <taxon>Mucoromycota</taxon>
        <taxon>Mucoromycotina</taxon>
        <taxon>Mucoromycetes</taxon>
        <taxon>Mucorales</taxon>
        <taxon>Phycomycetaceae</taxon>
        <taxon>Phycomyces</taxon>
    </lineage>
</organism>
<dbReference type="VEuPathDB" id="FungiDB:PHYBLDRAFT_164417"/>
<gene>
    <name evidence="1" type="ORF">PHYBLDRAFT_164417</name>
</gene>
<evidence type="ECO:0000313" key="2">
    <source>
        <dbReference type="Proteomes" id="UP000077315"/>
    </source>
</evidence>
<dbReference type="AlphaFoldDB" id="A0A167P9A6"/>
<dbReference type="InParanoid" id="A0A167P9A6"/>
<protein>
    <submittedName>
        <fullName evidence="1">Uncharacterized protein</fullName>
    </submittedName>
</protein>